<comment type="caution">
    <text evidence="3">The sequence shown here is derived from an EMBL/GenBank/DDBJ whole genome shotgun (WGS) entry which is preliminary data.</text>
</comment>
<feature type="domain" description="ParB-like N-terminal" evidence="2">
    <location>
        <begin position="35"/>
        <end position="143"/>
    </location>
</feature>
<accession>A0ABV6AVX5</accession>
<dbReference type="RefSeq" id="WP_380007066.1">
    <property type="nucleotide sequence ID" value="NZ_JBHLYR010000021.1"/>
</dbReference>
<dbReference type="SUPFAM" id="SSF110849">
    <property type="entry name" value="ParB/Sulfiredoxin"/>
    <property type="match status" value="1"/>
</dbReference>
<dbReference type="Gene3D" id="3.90.1530.30">
    <property type="match status" value="1"/>
</dbReference>
<dbReference type="PANTHER" id="PTHR33375">
    <property type="entry name" value="CHROMOSOME-PARTITIONING PROTEIN PARB-RELATED"/>
    <property type="match status" value="1"/>
</dbReference>
<evidence type="ECO:0000313" key="4">
    <source>
        <dbReference type="Proteomes" id="UP001589733"/>
    </source>
</evidence>
<gene>
    <name evidence="3" type="ORF">ACFFLM_06680</name>
</gene>
<comment type="similarity">
    <text evidence="1">Belongs to the ParB family.</text>
</comment>
<dbReference type="InterPro" id="IPR036086">
    <property type="entry name" value="ParB/Sulfiredoxin_sf"/>
</dbReference>
<dbReference type="InterPro" id="IPR003115">
    <property type="entry name" value="ParB_N"/>
</dbReference>
<protein>
    <submittedName>
        <fullName evidence="3">ParB/RepB/Spo0J family partition protein</fullName>
    </submittedName>
</protein>
<dbReference type="EMBL" id="JBHLYR010000021">
    <property type="protein sequence ID" value="MFB9991650.1"/>
    <property type="molecule type" value="Genomic_DNA"/>
</dbReference>
<dbReference type="PANTHER" id="PTHR33375:SF7">
    <property type="entry name" value="CHROMOSOME 2-PARTITIONING PROTEIN PARB-RELATED"/>
    <property type="match status" value="1"/>
</dbReference>
<reference evidence="3 4" key="1">
    <citation type="submission" date="2024-09" db="EMBL/GenBank/DDBJ databases">
        <authorList>
            <person name="Sun Q."/>
            <person name="Mori K."/>
        </authorList>
    </citation>
    <scope>NUCLEOTIDE SEQUENCE [LARGE SCALE GENOMIC DNA]</scope>
    <source>
        <strain evidence="3 4">JCM 13503</strain>
    </source>
</reference>
<dbReference type="CDD" id="cd16393">
    <property type="entry name" value="SPO0J_N"/>
    <property type="match status" value="1"/>
</dbReference>
<keyword evidence="4" id="KW-1185">Reference proteome</keyword>
<proteinExistence type="inferred from homology"/>
<dbReference type="Proteomes" id="UP001589733">
    <property type="component" value="Unassembled WGS sequence"/>
</dbReference>
<evidence type="ECO:0000313" key="3">
    <source>
        <dbReference type="EMBL" id="MFB9991650.1"/>
    </source>
</evidence>
<dbReference type="SUPFAM" id="SSF109709">
    <property type="entry name" value="KorB DNA-binding domain-like"/>
    <property type="match status" value="1"/>
</dbReference>
<name>A0ABV6AVX5_9DEIO</name>
<evidence type="ECO:0000259" key="2">
    <source>
        <dbReference type="SMART" id="SM00470"/>
    </source>
</evidence>
<evidence type="ECO:0000256" key="1">
    <source>
        <dbReference type="ARBA" id="ARBA00006295"/>
    </source>
</evidence>
<dbReference type="InterPro" id="IPR050336">
    <property type="entry name" value="Chromosome_partition/occlusion"/>
</dbReference>
<dbReference type="SMART" id="SM00470">
    <property type="entry name" value="ParB"/>
    <property type="match status" value="1"/>
</dbReference>
<sequence>MAKAKRPTLSNTLAELVGEASLSAQAPAALDERITEVAHDLLEPNPYQPRRHFDQTALEQLAFSIFTHGILQPLLVRPMANGRYQIVGGERRWRAVQLMASPEQPLTVDGQLLAWNNDSQRLPVVIREVPDEQMRVLAAVENLQRTDLNAIDEVDATVALISAALGITEDEVSSTLSRLVRTPDEHQVRVLDTLFGQLGRGGWKSFFKNKLRIRRLPSEVLTAMREQGLDYRKATLLGSCTNEKQRAELLEMALKGASLEAMDLELKRLSQPAEAEPLKTWELSRMVGRRLSSKAVVTSLSDSRQKRLERLLTQLNQLFDEQEEQGRGAKG</sequence>
<dbReference type="InterPro" id="IPR004437">
    <property type="entry name" value="ParB/RepB/Spo0J"/>
</dbReference>
<dbReference type="Gene3D" id="1.10.10.2830">
    <property type="match status" value="1"/>
</dbReference>
<organism evidence="3 4">
    <name type="scientific">Deinococcus oregonensis</name>
    <dbReference type="NCBI Taxonomy" id="1805970"/>
    <lineage>
        <taxon>Bacteria</taxon>
        <taxon>Thermotogati</taxon>
        <taxon>Deinococcota</taxon>
        <taxon>Deinococci</taxon>
        <taxon>Deinococcales</taxon>
        <taxon>Deinococcaceae</taxon>
        <taxon>Deinococcus</taxon>
    </lineage>
</organism>
<dbReference type="Pfam" id="PF02195">
    <property type="entry name" value="ParB_N"/>
    <property type="match status" value="1"/>
</dbReference>
<dbReference type="NCBIfam" id="TIGR00180">
    <property type="entry name" value="parB_part"/>
    <property type="match status" value="1"/>
</dbReference>